<evidence type="ECO:0000313" key="2">
    <source>
        <dbReference type="EMBL" id="KGM92444.1"/>
    </source>
</evidence>
<gene>
    <name evidence="2" type="ORF">PADG_11260</name>
</gene>
<dbReference type="VEuPathDB" id="FungiDB:PADG_11260"/>
<dbReference type="RefSeq" id="XP_010757824.1">
    <property type="nucleotide sequence ID" value="XM_010759522.1"/>
</dbReference>
<feature type="region of interest" description="Disordered" evidence="1">
    <location>
        <begin position="73"/>
        <end position="100"/>
    </location>
</feature>
<organism evidence="2 3">
    <name type="scientific">Paracoccidioides brasiliensis (strain Pb18)</name>
    <dbReference type="NCBI Taxonomy" id="502780"/>
    <lineage>
        <taxon>Eukaryota</taxon>
        <taxon>Fungi</taxon>
        <taxon>Dikarya</taxon>
        <taxon>Ascomycota</taxon>
        <taxon>Pezizomycotina</taxon>
        <taxon>Eurotiomycetes</taxon>
        <taxon>Eurotiomycetidae</taxon>
        <taxon>Onygenales</taxon>
        <taxon>Ajellomycetaceae</taxon>
        <taxon>Paracoccidioides</taxon>
    </lineage>
</organism>
<dbReference type="Proteomes" id="UP000001628">
    <property type="component" value="Unassembled WGS sequence"/>
</dbReference>
<evidence type="ECO:0000313" key="3">
    <source>
        <dbReference type="Proteomes" id="UP000001628"/>
    </source>
</evidence>
<sequence>MAFNSHHRRARGDETKRDAQGYQEERKRRIGLLYIETSSIAYNKRCKENTGIKKLPGRTDDLEFSWDTGRLLQSPTWHNQRGDEVGNQMTQAAQPNDPKG</sequence>
<protein>
    <submittedName>
        <fullName evidence="2">Uncharacterized protein</fullName>
    </submittedName>
</protein>
<dbReference type="AlphaFoldDB" id="A0A0A0HTA4"/>
<dbReference type="GeneID" id="22587157"/>
<accession>A0A0A0HTA4</accession>
<feature type="compositionally biased region" description="Basic residues" evidence="1">
    <location>
        <begin position="1"/>
        <end position="10"/>
    </location>
</feature>
<proteinExistence type="predicted"/>
<name>A0A0A0HTA4_PARBD</name>
<evidence type="ECO:0000256" key="1">
    <source>
        <dbReference type="SAM" id="MobiDB-lite"/>
    </source>
</evidence>
<reference evidence="2 3" key="1">
    <citation type="journal article" date="2011" name="PLoS Genet.">
        <title>Comparative genomic analysis of human fungal pathogens causing paracoccidioidomycosis.</title>
        <authorList>
            <person name="Desjardins C.A."/>
            <person name="Champion M.D."/>
            <person name="Holder J.W."/>
            <person name="Muszewska A."/>
            <person name="Goldberg J."/>
            <person name="Bailao A.M."/>
            <person name="Brigido M.M."/>
            <person name="Ferreira M.E."/>
            <person name="Garcia A.M."/>
            <person name="Grynberg M."/>
            <person name="Gujja S."/>
            <person name="Heiman D.I."/>
            <person name="Henn M.R."/>
            <person name="Kodira C.D."/>
            <person name="Leon-Narvaez H."/>
            <person name="Longo L.V."/>
            <person name="Ma L.J."/>
            <person name="Malavazi I."/>
            <person name="Matsuo A.L."/>
            <person name="Morais F.V."/>
            <person name="Pereira M."/>
            <person name="Rodriguez-Brito S."/>
            <person name="Sakthikumar S."/>
            <person name="Salem-Izacc S.M."/>
            <person name="Sykes S.M."/>
            <person name="Teixeira M.M."/>
            <person name="Vallejo M.C."/>
            <person name="Walter M.E."/>
            <person name="Yandava C."/>
            <person name="Young S."/>
            <person name="Zeng Q."/>
            <person name="Zucker J."/>
            <person name="Felipe M.S."/>
            <person name="Goldman G.H."/>
            <person name="Haas B.J."/>
            <person name="McEwen J.G."/>
            <person name="Nino-Vega G."/>
            <person name="Puccia R."/>
            <person name="San-Blas G."/>
            <person name="Soares C.M."/>
            <person name="Birren B.W."/>
            <person name="Cuomo C.A."/>
        </authorList>
    </citation>
    <scope>NUCLEOTIDE SEQUENCE [LARGE SCALE GENOMIC DNA]</scope>
    <source>
        <strain evidence="2 3">Pb18</strain>
    </source>
</reference>
<dbReference type="InParanoid" id="A0A0A0HTA4"/>
<dbReference type="KEGG" id="pbn:PADG_11260"/>
<feature type="compositionally biased region" description="Basic and acidic residues" evidence="1">
    <location>
        <begin position="11"/>
        <end position="27"/>
    </location>
</feature>
<dbReference type="EMBL" id="KN275958">
    <property type="protein sequence ID" value="KGM92444.1"/>
    <property type="molecule type" value="Genomic_DNA"/>
</dbReference>
<dbReference type="HOGENOM" id="CLU_2306912_0_0_1"/>
<keyword evidence="3" id="KW-1185">Reference proteome</keyword>
<feature type="region of interest" description="Disordered" evidence="1">
    <location>
        <begin position="1"/>
        <end position="28"/>
    </location>
</feature>